<sequence>MSISVIQSPGEEPVTISGAKQHLRVTVTDDDALIGNLVTAGQEYIEQTTGVALVSGTLLHSRNTLAIEMELPRAPVASIESVVLVDQDSVETTVSSTVYELDSSDTPNKVILSADQSWPSVDLKRSGAVKIQFVAGYGDAEDVPETLKAALKLLVGHWYENREGAVVGVTTSEVPFSIKALLASYKIHFRDEA</sequence>
<dbReference type="NCBIfam" id="TIGR01560">
    <property type="entry name" value="put_DNA_pack"/>
    <property type="match status" value="1"/>
</dbReference>
<dbReference type="CDD" id="cd08054">
    <property type="entry name" value="gp6"/>
    <property type="match status" value="1"/>
</dbReference>
<dbReference type="Pfam" id="PF05135">
    <property type="entry name" value="Phage_connect_1"/>
    <property type="match status" value="2"/>
</dbReference>
<gene>
    <name evidence="1" type="ORF">LCGC14_1000120</name>
</gene>
<dbReference type="AlphaFoldDB" id="A0A0F9NPT9"/>
<proteinExistence type="predicted"/>
<comment type="caution">
    <text evidence="1">The sequence shown here is derived from an EMBL/GenBank/DDBJ whole genome shotgun (WGS) entry which is preliminary data.</text>
</comment>
<dbReference type="Gene3D" id="1.10.3230.30">
    <property type="entry name" value="Phage gp6-like head-tail connector protein"/>
    <property type="match status" value="1"/>
</dbReference>
<evidence type="ECO:0008006" key="2">
    <source>
        <dbReference type="Google" id="ProtNLM"/>
    </source>
</evidence>
<dbReference type="NCBIfam" id="TIGR02215">
    <property type="entry name" value="phage_chp_gp8"/>
    <property type="match status" value="1"/>
</dbReference>
<accession>A0A0F9NPT9</accession>
<name>A0A0F9NPT9_9ZZZZ</name>
<organism evidence="1">
    <name type="scientific">marine sediment metagenome</name>
    <dbReference type="NCBI Taxonomy" id="412755"/>
    <lineage>
        <taxon>unclassified sequences</taxon>
        <taxon>metagenomes</taxon>
        <taxon>ecological metagenomes</taxon>
    </lineage>
</organism>
<evidence type="ECO:0000313" key="1">
    <source>
        <dbReference type="EMBL" id="KKN14047.1"/>
    </source>
</evidence>
<dbReference type="InterPro" id="IPR011738">
    <property type="entry name" value="Phage_CHP"/>
</dbReference>
<dbReference type="EMBL" id="LAZR01003858">
    <property type="protein sequence ID" value="KKN14047.1"/>
    <property type="molecule type" value="Genomic_DNA"/>
</dbReference>
<reference evidence="1" key="1">
    <citation type="journal article" date="2015" name="Nature">
        <title>Complex archaea that bridge the gap between prokaryotes and eukaryotes.</title>
        <authorList>
            <person name="Spang A."/>
            <person name="Saw J.H."/>
            <person name="Jorgensen S.L."/>
            <person name="Zaremba-Niedzwiedzka K."/>
            <person name="Martijn J."/>
            <person name="Lind A.E."/>
            <person name="van Eijk R."/>
            <person name="Schleper C."/>
            <person name="Guy L."/>
            <person name="Ettema T.J."/>
        </authorList>
    </citation>
    <scope>NUCLEOTIDE SEQUENCE</scope>
</reference>
<dbReference type="InterPro" id="IPR021146">
    <property type="entry name" value="Phage_gp6-like_head-tail"/>
</dbReference>
<protein>
    <recommendedName>
        <fullName evidence="2">Phage gp6-like head-tail connector protein</fullName>
    </recommendedName>
</protein>
<dbReference type="InterPro" id="IPR006450">
    <property type="entry name" value="Phage_HK97_gp6-like"/>
</dbReference>